<feature type="compositionally biased region" description="Basic and acidic residues" evidence="1">
    <location>
        <begin position="65"/>
        <end position="78"/>
    </location>
</feature>
<feature type="region of interest" description="Disordered" evidence="1">
    <location>
        <begin position="55"/>
        <end position="78"/>
    </location>
</feature>
<accession>A0A8S0Q077</accession>
<dbReference type="AlphaFoldDB" id="A0A8S0Q077"/>
<comment type="caution">
    <text evidence="2">The sequence shown here is derived from an EMBL/GenBank/DDBJ whole genome shotgun (WGS) entry which is preliminary data.</text>
</comment>
<proteinExistence type="predicted"/>
<dbReference type="Proteomes" id="UP000594638">
    <property type="component" value="Unassembled WGS sequence"/>
</dbReference>
<gene>
    <name evidence="2" type="ORF">OLEA9_A005952</name>
</gene>
<reference evidence="2 3" key="1">
    <citation type="submission" date="2019-12" db="EMBL/GenBank/DDBJ databases">
        <authorList>
            <person name="Alioto T."/>
            <person name="Alioto T."/>
            <person name="Gomez Garrido J."/>
        </authorList>
    </citation>
    <scope>NUCLEOTIDE SEQUENCE [LARGE SCALE GENOMIC DNA]</scope>
</reference>
<evidence type="ECO:0000313" key="3">
    <source>
        <dbReference type="Proteomes" id="UP000594638"/>
    </source>
</evidence>
<name>A0A8S0Q077_OLEEU</name>
<organism evidence="2 3">
    <name type="scientific">Olea europaea subsp. europaea</name>
    <dbReference type="NCBI Taxonomy" id="158383"/>
    <lineage>
        <taxon>Eukaryota</taxon>
        <taxon>Viridiplantae</taxon>
        <taxon>Streptophyta</taxon>
        <taxon>Embryophyta</taxon>
        <taxon>Tracheophyta</taxon>
        <taxon>Spermatophyta</taxon>
        <taxon>Magnoliopsida</taxon>
        <taxon>eudicotyledons</taxon>
        <taxon>Gunneridae</taxon>
        <taxon>Pentapetalae</taxon>
        <taxon>asterids</taxon>
        <taxon>lamiids</taxon>
        <taxon>Lamiales</taxon>
        <taxon>Oleaceae</taxon>
        <taxon>Oleeae</taxon>
        <taxon>Olea</taxon>
    </lineage>
</organism>
<dbReference type="Gramene" id="OE9A005952T1">
    <property type="protein sequence ID" value="OE9A005952C1"/>
    <property type="gene ID" value="OE9A005952"/>
</dbReference>
<evidence type="ECO:0000313" key="2">
    <source>
        <dbReference type="EMBL" id="CAA2959367.1"/>
    </source>
</evidence>
<sequence>MAPLLRISPSAAPNTFKQILEGVNRKWQTKLQRSKEIIEINRTTVTSWTPTAAALSSTLEEEKDENGTEKRDGALIAS</sequence>
<dbReference type="EMBL" id="CACTIH010000319">
    <property type="protein sequence ID" value="CAA2959367.1"/>
    <property type="molecule type" value="Genomic_DNA"/>
</dbReference>
<evidence type="ECO:0000256" key="1">
    <source>
        <dbReference type="SAM" id="MobiDB-lite"/>
    </source>
</evidence>
<protein>
    <submittedName>
        <fullName evidence="2">Uncharacterized protein</fullName>
    </submittedName>
</protein>
<keyword evidence="3" id="KW-1185">Reference proteome</keyword>